<dbReference type="InterPro" id="IPR015421">
    <property type="entry name" value="PyrdxlP-dep_Trfase_major"/>
</dbReference>
<protein>
    <submittedName>
        <fullName evidence="6">L-threonine aldolase</fullName>
    </submittedName>
</protein>
<keyword evidence="7" id="KW-1185">Reference proteome</keyword>
<dbReference type="InterPro" id="IPR001597">
    <property type="entry name" value="ArAA_b-elim_lyase/Thr_aldolase"/>
</dbReference>
<feature type="domain" description="Aromatic amino acid beta-eliminating lyase/threonine aldolase" evidence="5">
    <location>
        <begin position="3"/>
        <end position="290"/>
    </location>
</feature>
<evidence type="ECO:0000313" key="6">
    <source>
        <dbReference type="EMBL" id="GLQ27636.1"/>
    </source>
</evidence>
<evidence type="ECO:0000313" key="7">
    <source>
        <dbReference type="Proteomes" id="UP001161388"/>
    </source>
</evidence>
<comment type="similarity">
    <text evidence="2">Belongs to the threonine aldolase family.</text>
</comment>
<dbReference type="InterPro" id="IPR015422">
    <property type="entry name" value="PyrdxlP-dep_Trfase_small"/>
</dbReference>
<dbReference type="Gene3D" id="3.90.1150.10">
    <property type="entry name" value="Aspartate Aminotransferase, domain 1"/>
    <property type="match status" value="1"/>
</dbReference>
<dbReference type="PANTHER" id="PTHR48097:SF5">
    <property type="entry name" value="LOW SPECIFICITY L-THREONINE ALDOLASE"/>
    <property type="match status" value="1"/>
</dbReference>
<name>A0ABQ5VKH3_9RHOB</name>
<dbReference type="Proteomes" id="UP001161388">
    <property type="component" value="Unassembled WGS sequence"/>
</dbReference>
<dbReference type="InterPro" id="IPR015424">
    <property type="entry name" value="PyrdxlP-dep_Trfase"/>
</dbReference>
<evidence type="ECO:0000256" key="4">
    <source>
        <dbReference type="ARBA" id="ARBA00022898"/>
    </source>
</evidence>
<dbReference type="EMBL" id="BSNL01000001">
    <property type="protein sequence ID" value="GLQ27636.1"/>
    <property type="molecule type" value="Genomic_DNA"/>
</dbReference>
<evidence type="ECO:0000256" key="2">
    <source>
        <dbReference type="ARBA" id="ARBA00006966"/>
    </source>
</evidence>
<dbReference type="SUPFAM" id="SSF53383">
    <property type="entry name" value="PLP-dependent transferases"/>
    <property type="match status" value="1"/>
</dbReference>
<evidence type="ECO:0000256" key="3">
    <source>
        <dbReference type="ARBA" id="ARBA00011881"/>
    </source>
</evidence>
<comment type="caution">
    <text evidence="6">The sequence shown here is derived from an EMBL/GenBank/DDBJ whole genome shotgun (WGS) entry which is preliminary data.</text>
</comment>
<accession>A0ABQ5VKH3</accession>
<keyword evidence="4" id="KW-0663">Pyridoxal phosphate</keyword>
<dbReference type="Gene3D" id="3.40.640.10">
    <property type="entry name" value="Type I PLP-dependent aspartate aminotransferase-like (Major domain)"/>
    <property type="match status" value="1"/>
</dbReference>
<comment type="subunit">
    <text evidence="3">Homotetramer.</text>
</comment>
<reference evidence="6" key="2">
    <citation type="submission" date="2023-01" db="EMBL/GenBank/DDBJ databases">
        <title>Draft genome sequence of Sulfitobacter pacificus strain NBRC 109915.</title>
        <authorList>
            <person name="Sun Q."/>
            <person name="Mori K."/>
        </authorList>
    </citation>
    <scope>NUCLEOTIDE SEQUENCE</scope>
    <source>
        <strain evidence="6">NBRC 109915</strain>
    </source>
</reference>
<evidence type="ECO:0000256" key="1">
    <source>
        <dbReference type="ARBA" id="ARBA00001933"/>
    </source>
</evidence>
<sequence length="344" mass="37284">MFFASDNAGPVHPKVMERVIAANTGYQMPYGKDTIMDEVRSRIREVFEAPEAEVYLVATGTAANVLALGCYTQPWQTIFCSKVAHIEEDECNAPEFYAGGAKLTLIDTDDKMTPAALEAAIAKQTVGNVHGAQPGPVSITQVTERGSVHSLEEISALTAVAKAHDLSVHLDGARFANAMAALGCTAAEMSWKSGVDVVSFGGTKNGCMGVEAVVFFDPSKAWEFELRRKRGAHLFSKHRFLSAQMAGYLQDDAFIDLAQTANGNAAYLADGLRAAGATFLHEPQANMIFARWPRAVHQKLHDAGARYYLWDGPLDGPADEQVAARLVCDWSIGRDQIDAFLSHF</sequence>
<dbReference type="Pfam" id="PF01212">
    <property type="entry name" value="Beta_elim_lyase"/>
    <property type="match status" value="1"/>
</dbReference>
<proteinExistence type="inferred from homology"/>
<dbReference type="RefSeq" id="WP_284373797.1">
    <property type="nucleotide sequence ID" value="NZ_BSNL01000001.1"/>
</dbReference>
<gene>
    <name evidence="6" type="ORF">GCM10007927_24390</name>
</gene>
<organism evidence="6 7">
    <name type="scientific">Sulfitobacter pacificus</name>
    <dbReference type="NCBI Taxonomy" id="1499314"/>
    <lineage>
        <taxon>Bacteria</taxon>
        <taxon>Pseudomonadati</taxon>
        <taxon>Pseudomonadota</taxon>
        <taxon>Alphaproteobacteria</taxon>
        <taxon>Rhodobacterales</taxon>
        <taxon>Roseobacteraceae</taxon>
        <taxon>Sulfitobacter</taxon>
    </lineage>
</organism>
<dbReference type="PANTHER" id="PTHR48097">
    <property type="entry name" value="L-THREONINE ALDOLASE-RELATED"/>
    <property type="match status" value="1"/>
</dbReference>
<comment type="cofactor">
    <cofactor evidence="1">
        <name>pyridoxal 5'-phosphate</name>
        <dbReference type="ChEBI" id="CHEBI:597326"/>
    </cofactor>
</comment>
<evidence type="ECO:0000259" key="5">
    <source>
        <dbReference type="Pfam" id="PF01212"/>
    </source>
</evidence>
<reference evidence="6" key="1">
    <citation type="journal article" date="2014" name="Int. J. Syst. Evol. Microbiol.">
        <title>Complete genome of a new Firmicutes species belonging to the dominant human colonic microbiota ('Ruminococcus bicirculans') reveals two chromosomes and a selective capacity to utilize plant glucans.</title>
        <authorList>
            <consortium name="NISC Comparative Sequencing Program"/>
            <person name="Wegmann U."/>
            <person name="Louis P."/>
            <person name="Goesmann A."/>
            <person name="Henrissat B."/>
            <person name="Duncan S.H."/>
            <person name="Flint H.J."/>
        </authorList>
    </citation>
    <scope>NUCLEOTIDE SEQUENCE</scope>
    <source>
        <strain evidence="6">NBRC 109915</strain>
    </source>
</reference>